<evidence type="ECO:0000313" key="1">
    <source>
        <dbReference type="EMBL" id="MCP1257920.1"/>
    </source>
</evidence>
<comment type="caution">
    <text evidence="1">The sequence shown here is derived from an EMBL/GenBank/DDBJ whole genome shotgun (WGS) entry which is preliminary data.</text>
</comment>
<proteinExistence type="predicted"/>
<reference evidence="1 2" key="1">
    <citation type="submission" date="2022-06" db="EMBL/GenBank/DDBJ databases">
        <title>Acetobacer genomes from food samples.</title>
        <authorList>
            <person name="Sombolestani A."/>
        </authorList>
    </citation>
    <scope>NUCLEOTIDE SEQUENCE [LARGE SCALE GENOMIC DNA]</scope>
    <source>
        <strain evidence="1 2">R-83285</strain>
    </source>
</reference>
<organism evidence="1 2">
    <name type="scientific">Acetobacter lambici</name>
    <dbReference type="NCBI Taxonomy" id="1332824"/>
    <lineage>
        <taxon>Bacteria</taxon>
        <taxon>Pseudomonadati</taxon>
        <taxon>Pseudomonadota</taxon>
        <taxon>Alphaproteobacteria</taxon>
        <taxon>Acetobacterales</taxon>
        <taxon>Acetobacteraceae</taxon>
        <taxon>Acetobacter</taxon>
    </lineage>
</organism>
<sequence>MLSVFHAAKKGRAFRAALAICLLTGVAGCKLLDQRTFNPSASVEPKPYIPPPPPGPPPVPPLIELVAGTPQAEWKAPVDQIARQALARKKEVLFVVSCLVPQQADPDQAGQETEQTALQTLVQHDGHAVMQELIDAGAPEAQVEMSAMPDSSVTKPTVRVYVR</sequence>
<dbReference type="EMBL" id="JAMYZZ010000005">
    <property type="protein sequence ID" value="MCP1257920.1"/>
    <property type="molecule type" value="Genomic_DNA"/>
</dbReference>
<accession>A0ABT1EY90</accession>
<name>A0ABT1EY90_9PROT</name>
<dbReference type="Proteomes" id="UP001523528">
    <property type="component" value="Unassembled WGS sequence"/>
</dbReference>
<dbReference type="RefSeq" id="WP_165991132.1">
    <property type="nucleotide sequence ID" value="NZ_JAMYZY010000005.1"/>
</dbReference>
<gene>
    <name evidence="1" type="ORF">NKW50_04855</name>
</gene>
<evidence type="ECO:0000313" key="2">
    <source>
        <dbReference type="Proteomes" id="UP001523528"/>
    </source>
</evidence>
<keyword evidence="2" id="KW-1185">Reference proteome</keyword>
<protein>
    <submittedName>
        <fullName evidence="1">Uncharacterized protein</fullName>
    </submittedName>
</protein>